<organism evidence="5 6">
    <name type="scientific">Yinghuangia soli</name>
    <dbReference type="NCBI Taxonomy" id="2908204"/>
    <lineage>
        <taxon>Bacteria</taxon>
        <taxon>Bacillati</taxon>
        <taxon>Actinomycetota</taxon>
        <taxon>Actinomycetes</taxon>
        <taxon>Kitasatosporales</taxon>
        <taxon>Streptomycetaceae</taxon>
        <taxon>Yinghuangia</taxon>
    </lineage>
</organism>
<dbReference type="GO" id="GO:0005524">
    <property type="term" value="F:ATP binding"/>
    <property type="evidence" value="ECO:0007669"/>
    <property type="project" value="UniProtKB-KW"/>
</dbReference>
<dbReference type="GO" id="GO:0017168">
    <property type="term" value="F:5-oxoprolinase (ATP-hydrolyzing) activity"/>
    <property type="evidence" value="ECO:0007669"/>
    <property type="project" value="UniProtKB-EC"/>
</dbReference>
<keyword evidence="3" id="KW-0067">ATP-binding</keyword>
<name>A0AA41U1S8_9ACTN</name>
<dbReference type="SMART" id="SM00796">
    <property type="entry name" value="AHS1"/>
    <property type="match status" value="1"/>
</dbReference>
<dbReference type="PANTHER" id="PTHR34698:SF2">
    <property type="entry name" value="5-OXOPROLINASE SUBUNIT B"/>
    <property type="match status" value="1"/>
</dbReference>
<dbReference type="InterPro" id="IPR003833">
    <property type="entry name" value="CT_C_D"/>
</dbReference>
<dbReference type="PANTHER" id="PTHR34698">
    <property type="entry name" value="5-OXOPROLINASE SUBUNIT B"/>
    <property type="match status" value="1"/>
</dbReference>
<accession>A0AA41U1S8</accession>
<keyword evidence="6" id="KW-1185">Reference proteome</keyword>
<sequence length="210" mass="21777">MNLLAAGPFGILAELASAAEVRALDAALQGIRADEPDIEDVVPAARTVLVTFRQSAAGAKARSRIAALLPTLRPAADGGGAPGPLVELPIRYDGPDLAEVAELCGRSAREVAERHSGTEFTVAFCGFAPGFGYLTGLPEELQVPRRAEPRTSVPAGAVGLGGEYCGVYPRSSPGGWQIIGTTDAVLFDIARTPAALLAPGTRVRFREADT</sequence>
<dbReference type="Proteomes" id="UP001165378">
    <property type="component" value="Unassembled WGS sequence"/>
</dbReference>
<dbReference type="RefSeq" id="WP_235050512.1">
    <property type="nucleotide sequence ID" value="NZ_JAKFHA010000002.1"/>
</dbReference>
<dbReference type="EC" id="3.5.2.9" evidence="5"/>
<keyword evidence="1" id="KW-0547">Nucleotide-binding</keyword>
<dbReference type="InterPro" id="IPR010016">
    <property type="entry name" value="PxpB"/>
</dbReference>
<evidence type="ECO:0000259" key="4">
    <source>
        <dbReference type="SMART" id="SM00796"/>
    </source>
</evidence>
<comment type="caution">
    <text evidence="5">The sequence shown here is derived from an EMBL/GenBank/DDBJ whole genome shotgun (WGS) entry which is preliminary data.</text>
</comment>
<gene>
    <name evidence="5" type="primary">pxpB</name>
    <name evidence="5" type="ORF">LZ495_04200</name>
</gene>
<evidence type="ECO:0000313" key="5">
    <source>
        <dbReference type="EMBL" id="MCF2526424.1"/>
    </source>
</evidence>
<evidence type="ECO:0000256" key="2">
    <source>
        <dbReference type="ARBA" id="ARBA00022801"/>
    </source>
</evidence>
<protein>
    <submittedName>
        <fullName evidence="5">5-oxoprolinase subunit PxpB</fullName>
        <ecNumber evidence="5">3.5.2.9</ecNumber>
    </submittedName>
</protein>
<dbReference type="NCBIfam" id="TIGR00370">
    <property type="entry name" value="5-oxoprolinase subunit PxpB"/>
    <property type="match status" value="1"/>
</dbReference>
<dbReference type="Pfam" id="PF02682">
    <property type="entry name" value="CT_C_D"/>
    <property type="match status" value="1"/>
</dbReference>
<dbReference type="SUPFAM" id="SSF50891">
    <property type="entry name" value="Cyclophilin-like"/>
    <property type="match status" value="1"/>
</dbReference>
<keyword evidence="2 5" id="KW-0378">Hydrolase</keyword>
<proteinExistence type="predicted"/>
<dbReference type="AlphaFoldDB" id="A0AA41U1S8"/>
<reference evidence="5" key="1">
    <citation type="submission" date="2022-01" db="EMBL/GenBank/DDBJ databases">
        <title>Genome-Based Taxonomic Classification of the Phylum Actinobacteria.</title>
        <authorList>
            <person name="Gao Y."/>
        </authorList>
    </citation>
    <scope>NUCLEOTIDE SEQUENCE</scope>
    <source>
        <strain evidence="5">KLBMP 8922</strain>
    </source>
</reference>
<dbReference type="InterPro" id="IPR029000">
    <property type="entry name" value="Cyclophilin-like_dom_sf"/>
</dbReference>
<dbReference type="Gene3D" id="2.40.100.10">
    <property type="entry name" value="Cyclophilin-like"/>
    <property type="match status" value="1"/>
</dbReference>
<dbReference type="EMBL" id="JAKFHA010000002">
    <property type="protein sequence ID" value="MCF2526424.1"/>
    <property type="molecule type" value="Genomic_DNA"/>
</dbReference>
<feature type="domain" description="Carboxyltransferase" evidence="4">
    <location>
        <begin position="1"/>
        <end position="197"/>
    </location>
</feature>
<evidence type="ECO:0000256" key="3">
    <source>
        <dbReference type="ARBA" id="ARBA00022840"/>
    </source>
</evidence>
<evidence type="ECO:0000313" key="6">
    <source>
        <dbReference type="Proteomes" id="UP001165378"/>
    </source>
</evidence>
<evidence type="ECO:0000256" key="1">
    <source>
        <dbReference type="ARBA" id="ARBA00022741"/>
    </source>
</evidence>
<dbReference type="Gene3D" id="3.30.1360.40">
    <property type="match status" value="1"/>
</dbReference>